<dbReference type="InterPro" id="IPR011014">
    <property type="entry name" value="MscS_channel_TM-2"/>
</dbReference>
<accession>A0A6J4VBT3</accession>
<evidence type="ECO:0000256" key="2">
    <source>
        <dbReference type="ARBA" id="ARBA00008017"/>
    </source>
</evidence>
<dbReference type="GO" id="GO:0016020">
    <property type="term" value="C:membrane"/>
    <property type="evidence" value="ECO:0007669"/>
    <property type="project" value="UniProtKB-SubCell"/>
</dbReference>
<dbReference type="SUPFAM" id="SSF82861">
    <property type="entry name" value="Mechanosensitive channel protein MscS (YggB), transmembrane region"/>
    <property type="match status" value="1"/>
</dbReference>
<dbReference type="PANTHER" id="PTHR30221:SF1">
    <property type="entry name" value="SMALL-CONDUCTANCE MECHANOSENSITIVE CHANNEL"/>
    <property type="match status" value="1"/>
</dbReference>
<dbReference type="EMBL" id="CADCWJ010000599">
    <property type="protein sequence ID" value="CAA9574441.1"/>
    <property type="molecule type" value="Genomic_DNA"/>
</dbReference>
<dbReference type="InterPro" id="IPR006685">
    <property type="entry name" value="MscS_channel_2nd"/>
</dbReference>
<dbReference type="GO" id="GO:0008381">
    <property type="term" value="F:mechanosensitive monoatomic ion channel activity"/>
    <property type="evidence" value="ECO:0007669"/>
    <property type="project" value="InterPro"/>
</dbReference>
<feature type="domain" description="Mechanosensitive ion channel MscS" evidence="7">
    <location>
        <begin position="106"/>
        <end position="170"/>
    </location>
</feature>
<evidence type="ECO:0000256" key="5">
    <source>
        <dbReference type="ARBA" id="ARBA00023136"/>
    </source>
</evidence>
<feature type="transmembrane region" description="Helical" evidence="6">
    <location>
        <begin position="20"/>
        <end position="41"/>
    </location>
</feature>
<dbReference type="InterPro" id="IPR023408">
    <property type="entry name" value="MscS_beta-dom_sf"/>
</dbReference>
<evidence type="ECO:0000256" key="4">
    <source>
        <dbReference type="ARBA" id="ARBA00022989"/>
    </source>
</evidence>
<dbReference type="PANTHER" id="PTHR30221">
    <property type="entry name" value="SMALL-CONDUCTANCE MECHANOSENSITIVE CHANNEL"/>
    <property type="match status" value="1"/>
</dbReference>
<dbReference type="SUPFAM" id="SSF50182">
    <property type="entry name" value="Sm-like ribonucleoproteins"/>
    <property type="match status" value="1"/>
</dbReference>
<keyword evidence="5 6" id="KW-0472">Membrane</keyword>
<comment type="subcellular location">
    <subcellularLocation>
        <location evidence="1">Membrane</location>
        <topology evidence="1">Multi-pass membrane protein</topology>
    </subcellularLocation>
</comment>
<sequence length="258" mass="27681">MDLDAIQSALRRAGIDIVPLAGTMFRAILILGSGLLLAHILRSRVQALLSRRAFGRNGAILVGRFVSLAVIVASGLAVLGSFGANWTALLTFLSASTVAVALAIQDVLKNFVAGVLLLIERPFRVGDVIRVRDVNGEVQGIDIRTTLVRSGDGALVMIPNAVVYTEILMNRSLAGSKRLELRIEVRALAIPEAERRIATVLDDTPGLRRPVPAPVIKSITAEVTLFELSVLIDADHAIEADVLRRLASVLEDSTIEVK</sequence>
<dbReference type="InterPro" id="IPR045275">
    <property type="entry name" value="MscS_archaea/bacteria_type"/>
</dbReference>
<evidence type="ECO:0000256" key="1">
    <source>
        <dbReference type="ARBA" id="ARBA00004141"/>
    </source>
</evidence>
<feature type="transmembrane region" description="Helical" evidence="6">
    <location>
        <begin position="61"/>
        <end position="80"/>
    </location>
</feature>
<reference evidence="8" key="1">
    <citation type="submission" date="2020-02" db="EMBL/GenBank/DDBJ databases">
        <authorList>
            <person name="Meier V. D."/>
        </authorList>
    </citation>
    <scope>NUCLEOTIDE SEQUENCE</scope>
    <source>
        <strain evidence="8">AVDCRST_MAG87</strain>
    </source>
</reference>
<keyword evidence="4 6" id="KW-1133">Transmembrane helix</keyword>
<evidence type="ECO:0000259" key="7">
    <source>
        <dbReference type="Pfam" id="PF00924"/>
    </source>
</evidence>
<evidence type="ECO:0000256" key="3">
    <source>
        <dbReference type="ARBA" id="ARBA00022692"/>
    </source>
</evidence>
<gene>
    <name evidence="8" type="ORF">AVDCRST_MAG87-2744</name>
</gene>
<dbReference type="Gene3D" id="2.30.30.60">
    <property type="match status" value="1"/>
</dbReference>
<dbReference type="AlphaFoldDB" id="A0A6J4VBT3"/>
<evidence type="ECO:0000313" key="8">
    <source>
        <dbReference type="EMBL" id="CAA9574441.1"/>
    </source>
</evidence>
<dbReference type="Pfam" id="PF00924">
    <property type="entry name" value="MS_channel_2nd"/>
    <property type="match status" value="1"/>
</dbReference>
<proteinExistence type="inferred from homology"/>
<dbReference type="Gene3D" id="1.10.287.1260">
    <property type="match status" value="1"/>
</dbReference>
<protein>
    <recommendedName>
        <fullName evidence="7">Mechanosensitive ion channel MscS domain-containing protein</fullName>
    </recommendedName>
</protein>
<comment type="similarity">
    <text evidence="2">Belongs to the MscS (TC 1.A.23) family.</text>
</comment>
<evidence type="ECO:0000256" key="6">
    <source>
        <dbReference type="SAM" id="Phobius"/>
    </source>
</evidence>
<dbReference type="InterPro" id="IPR010920">
    <property type="entry name" value="LSM_dom_sf"/>
</dbReference>
<name>A0A6J4VBT3_9BACT</name>
<organism evidence="8">
    <name type="scientific">uncultured Thermomicrobiales bacterium</name>
    <dbReference type="NCBI Taxonomy" id="1645740"/>
    <lineage>
        <taxon>Bacteria</taxon>
        <taxon>Pseudomonadati</taxon>
        <taxon>Thermomicrobiota</taxon>
        <taxon>Thermomicrobia</taxon>
        <taxon>Thermomicrobiales</taxon>
        <taxon>environmental samples</taxon>
    </lineage>
</organism>
<keyword evidence="3 6" id="KW-0812">Transmembrane</keyword>